<dbReference type="AlphaFoldDB" id="A0A1H1KEW3"/>
<dbReference type="RefSeq" id="WP_090812017.1">
    <property type="nucleotide sequence ID" value="NZ_FNKX01000004.1"/>
</dbReference>
<dbReference type="Gene3D" id="1.20.120.530">
    <property type="entry name" value="GntR ligand-binding domain-like"/>
    <property type="match status" value="1"/>
</dbReference>
<dbReference type="SMART" id="SM00345">
    <property type="entry name" value="HTH_GNTR"/>
    <property type="match status" value="1"/>
</dbReference>
<dbReference type="PRINTS" id="PR00035">
    <property type="entry name" value="HTHGNTR"/>
</dbReference>
<dbReference type="CDD" id="cd07377">
    <property type="entry name" value="WHTH_GntR"/>
    <property type="match status" value="1"/>
</dbReference>
<organism evidence="5 6">
    <name type="scientific">Paraburkholderia tuberum</name>
    <dbReference type="NCBI Taxonomy" id="157910"/>
    <lineage>
        <taxon>Bacteria</taxon>
        <taxon>Pseudomonadati</taxon>
        <taxon>Pseudomonadota</taxon>
        <taxon>Betaproteobacteria</taxon>
        <taxon>Burkholderiales</taxon>
        <taxon>Burkholderiaceae</taxon>
        <taxon>Paraburkholderia</taxon>
    </lineage>
</organism>
<dbReference type="PROSITE" id="PS50949">
    <property type="entry name" value="HTH_GNTR"/>
    <property type="match status" value="1"/>
</dbReference>
<evidence type="ECO:0000313" key="5">
    <source>
        <dbReference type="EMBL" id="SDR60888.1"/>
    </source>
</evidence>
<keyword evidence="2" id="KW-0238">DNA-binding</keyword>
<keyword evidence="1" id="KW-0805">Transcription regulation</keyword>
<keyword evidence="6" id="KW-1185">Reference proteome</keyword>
<protein>
    <submittedName>
        <fullName evidence="5">Transcriptional regulator, GntR family</fullName>
    </submittedName>
</protein>
<dbReference type="Pfam" id="PF00392">
    <property type="entry name" value="GntR"/>
    <property type="match status" value="1"/>
</dbReference>
<accession>A0A1H1KEW3</accession>
<evidence type="ECO:0000259" key="4">
    <source>
        <dbReference type="PROSITE" id="PS50949"/>
    </source>
</evidence>
<dbReference type="SUPFAM" id="SSF48008">
    <property type="entry name" value="GntR ligand-binding domain-like"/>
    <property type="match status" value="1"/>
</dbReference>
<keyword evidence="3" id="KW-0804">Transcription</keyword>
<dbReference type="PANTHER" id="PTHR43537:SF51">
    <property type="entry name" value="HTH-TYPE TRANSCRIPTIONAL REGULATOR LGOR-RELATED"/>
    <property type="match status" value="1"/>
</dbReference>
<dbReference type="PANTHER" id="PTHR43537">
    <property type="entry name" value="TRANSCRIPTIONAL REGULATOR, GNTR FAMILY"/>
    <property type="match status" value="1"/>
</dbReference>
<dbReference type="InterPro" id="IPR036390">
    <property type="entry name" value="WH_DNA-bd_sf"/>
</dbReference>
<dbReference type="GO" id="GO:0003677">
    <property type="term" value="F:DNA binding"/>
    <property type="evidence" value="ECO:0007669"/>
    <property type="project" value="UniProtKB-KW"/>
</dbReference>
<dbReference type="Pfam" id="PF07729">
    <property type="entry name" value="FCD"/>
    <property type="match status" value="1"/>
</dbReference>
<dbReference type="Gene3D" id="1.10.10.10">
    <property type="entry name" value="Winged helix-like DNA-binding domain superfamily/Winged helix DNA-binding domain"/>
    <property type="match status" value="1"/>
</dbReference>
<dbReference type="Proteomes" id="UP000199365">
    <property type="component" value="Unassembled WGS sequence"/>
</dbReference>
<evidence type="ECO:0000256" key="3">
    <source>
        <dbReference type="ARBA" id="ARBA00023163"/>
    </source>
</evidence>
<dbReference type="InterPro" id="IPR000524">
    <property type="entry name" value="Tscrpt_reg_HTH_GntR"/>
</dbReference>
<proteinExistence type="predicted"/>
<reference evidence="6" key="1">
    <citation type="submission" date="2016-10" db="EMBL/GenBank/DDBJ databases">
        <authorList>
            <person name="Varghese N."/>
            <person name="Submissions S."/>
        </authorList>
    </citation>
    <scope>NUCLEOTIDE SEQUENCE [LARGE SCALE GENOMIC DNA]</scope>
    <source>
        <strain evidence="6">DUS833</strain>
    </source>
</reference>
<dbReference type="InterPro" id="IPR036388">
    <property type="entry name" value="WH-like_DNA-bd_sf"/>
</dbReference>
<dbReference type="InterPro" id="IPR011711">
    <property type="entry name" value="GntR_C"/>
</dbReference>
<dbReference type="EMBL" id="FNKX01000004">
    <property type="protein sequence ID" value="SDR60888.1"/>
    <property type="molecule type" value="Genomic_DNA"/>
</dbReference>
<dbReference type="SMART" id="SM00895">
    <property type="entry name" value="FCD"/>
    <property type="match status" value="1"/>
</dbReference>
<evidence type="ECO:0000256" key="2">
    <source>
        <dbReference type="ARBA" id="ARBA00023125"/>
    </source>
</evidence>
<evidence type="ECO:0000313" key="6">
    <source>
        <dbReference type="Proteomes" id="UP000199365"/>
    </source>
</evidence>
<dbReference type="STRING" id="157910.SAMN05445850_7425"/>
<sequence>MSQEAKVIVQLREMILGGELSGGERILEATIAEKLGVSRTPIRYALSVLAAEGLIVGGGKRGFTVRSLTMQDIAVAIDVRGVLEGLAARMAAEKGLSQPHLTAFKRCLADGDDLLSRGSVAKGDDETYERINREFHRLLLEAAGSDHLSNALAMNDRLPFAAAGAVALETEAPTLLRTQYSLLFTAHAQHHAIVEALENRESWRLQSLMQEHALVAKRNITMMASRHAGKLDPDAPVNGKLIQELRFSAIV</sequence>
<dbReference type="SUPFAM" id="SSF46785">
    <property type="entry name" value="Winged helix' DNA-binding domain"/>
    <property type="match status" value="1"/>
</dbReference>
<dbReference type="InterPro" id="IPR008920">
    <property type="entry name" value="TF_FadR/GntR_C"/>
</dbReference>
<gene>
    <name evidence="5" type="ORF">SAMN05445850_7425</name>
</gene>
<feature type="domain" description="HTH gntR-type" evidence="4">
    <location>
        <begin position="1"/>
        <end position="68"/>
    </location>
</feature>
<evidence type="ECO:0000256" key="1">
    <source>
        <dbReference type="ARBA" id="ARBA00023015"/>
    </source>
</evidence>
<dbReference type="GO" id="GO:0003700">
    <property type="term" value="F:DNA-binding transcription factor activity"/>
    <property type="evidence" value="ECO:0007669"/>
    <property type="project" value="InterPro"/>
</dbReference>
<name>A0A1H1KEW3_9BURK</name>